<name>A0AAW0BG77_9AGAR</name>
<evidence type="ECO:0000313" key="2">
    <source>
        <dbReference type="EMBL" id="KAK7025331.1"/>
    </source>
</evidence>
<dbReference type="AlphaFoldDB" id="A0AAW0BG77"/>
<feature type="region of interest" description="Disordered" evidence="1">
    <location>
        <begin position="130"/>
        <end position="157"/>
    </location>
</feature>
<sequence>MSGILCPEVQQPSLATPNATFEVYKPLVFVPSTITALVTDFVFMAFPNDNGKHRLPPSSSRHRQYYEQPPHYSGSTDPAPMHQHPFAHSRGASVSSVSTASSGDHLEFARPAHRDSMDFSYGPGGQYAYYTSPATRTGPTPQAPYATQQFSSTQTTNPQRLQQHIMDPAALSGMITNSPIRSNNPTHGRNTSASSFGSYTSASSLDVNHGHDDESRGRRDYRLSTDQTQQHYPSAFTSPQNQQTHNRQYSNAGTFGQRHSNHSHSGSASSQSSSGYPSSSFGGGSSSEGYGSGRGPAYSNLGDANQPSHATSDTTRRSRRSSSAGQSSNGSSSGNDTGSSRAPPSVGDALGSIRANVRCTWCKSEVEGSSLEDHLEHECTKNPHRNRGQK</sequence>
<feature type="compositionally biased region" description="Polar residues" evidence="1">
    <location>
        <begin position="132"/>
        <end position="157"/>
    </location>
</feature>
<keyword evidence="3" id="KW-1185">Reference proteome</keyword>
<feature type="compositionally biased region" description="Basic and acidic residues" evidence="1">
    <location>
        <begin position="371"/>
        <end position="381"/>
    </location>
</feature>
<feature type="region of interest" description="Disordered" evidence="1">
    <location>
        <begin position="369"/>
        <end position="390"/>
    </location>
</feature>
<comment type="caution">
    <text evidence="2">The sequence shown here is derived from an EMBL/GenBank/DDBJ whole genome shotgun (WGS) entry which is preliminary data.</text>
</comment>
<evidence type="ECO:0000313" key="3">
    <source>
        <dbReference type="Proteomes" id="UP001383192"/>
    </source>
</evidence>
<feature type="compositionally biased region" description="Gly residues" evidence="1">
    <location>
        <begin position="281"/>
        <end position="294"/>
    </location>
</feature>
<feature type="compositionally biased region" description="Low complexity" evidence="1">
    <location>
        <begin position="263"/>
        <end position="280"/>
    </location>
</feature>
<feature type="region of interest" description="Disordered" evidence="1">
    <location>
        <begin position="52"/>
        <end position="99"/>
    </location>
</feature>
<feature type="compositionally biased region" description="Polar residues" evidence="1">
    <location>
        <begin position="174"/>
        <end position="190"/>
    </location>
</feature>
<feature type="compositionally biased region" description="Low complexity" evidence="1">
    <location>
        <begin position="321"/>
        <end position="341"/>
    </location>
</feature>
<accession>A0AAW0BG77</accession>
<feature type="compositionally biased region" description="Low complexity" evidence="1">
    <location>
        <begin position="191"/>
        <end position="204"/>
    </location>
</feature>
<protein>
    <submittedName>
        <fullName evidence="2">Uncharacterized protein</fullName>
    </submittedName>
</protein>
<reference evidence="2 3" key="1">
    <citation type="submission" date="2024-01" db="EMBL/GenBank/DDBJ databases">
        <title>A draft genome for a cacao thread blight-causing isolate of Paramarasmius palmivorus.</title>
        <authorList>
            <person name="Baruah I.K."/>
            <person name="Bukari Y."/>
            <person name="Amoako-Attah I."/>
            <person name="Meinhardt L.W."/>
            <person name="Bailey B.A."/>
            <person name="Cohen S.P."/>
        </authorList>
    </citation>
    <scope>NUCLEOTIDE SEQUENCE [LARGE SCALE GENOMIC DNA]</scope>
    <source>
        <strain evidence="2 3">GH-12</strain>
    </source>
</reference>
<organism evidence="2 3">
    <name type="scientific">Paramarasmius palmivorus</name>
    <dbReference type="NCBI Taxonomy" id="297713"/>
    <lineage>
        <taxon>Eukaryota</taxon>
        <taxon>Fungi</taxon>
        <taxon>Dikarya</taxon>
        <taxon>Basidiomycota</taxon>
        <taxon>Agaricomycotina</taxon>
        <taxon>Agaricomycetes</taxon>
        <taxon>Agaricomycetidae</taxon>
        <taxon>Agaricales</taxon>
        <taxon>Marasmiineae</taxon>
        <taxon>Marasmiaceae</taxon>
        <taxon>Paramarasmius</taxon>
    </lineage>
</organism>
<dbReference type="Proteomes" id="UP001383192">
    <property type="component" value="Unassembled WGS sequence"/>
</dbReference>
<dbReference type="EMBL" id="JAYKXP010000117">
    <property type="protein sequence ID" value="KAK7025331.1"/>
    <property type="molecule type" value="Genomic_DNA"/>
</dbReference>
<feature type="compositionally biased region" description="Basic and acidic residues" evidence="1">
    <location>
        <begin position="208"/>
        <end position="223"/>
    </location>
</feature>
<proteinExistence type="predicted"/>
<gene>
    <name evidence="2" type="ORF">VNI00_016113</name>
</gene>
<feature type="compositionally biased region" description="Polar residues" evidence="1">
    <location>
        <begin position="224"/>
        <end position="258"/>
    </location>
</feature>
<feature type="compositionally biased region" description="Low complexity" evidence="1">
    <location>
        <begin position="89"/>
        <end position="99"/>
    </location>
</feature>
<evidence type="ECO:0000256" key="1">
    <source>
        <dbReference type="SAM" id="MobiDB-lite"/>
    </source>
</evidence>
<feature type="region of interest" description="Disordered" evidence="1">
    <location>
        <begin position="174"/>
        <end position="349"/>
    </location>
</feature>